<sequence>MSEFKKTLIKNGIVLLAIVAVLSAFLVLFKLNINHQVQIIRDLQSRKHSLSQSAENLSLLIKDWEVAKNYKEKISLLVPSKDNLVALAKDFQKVAEEKKVRLSFNFGKESNPQSSQVLGSVGFTAVIEGSSSNVLQFLEEIESQYYSLKIDSLNLTGGGPSSLRVDLGGQILFSS</sequence>
<evidence type="ECO:0000256" key="1">
    <source>
        <dbReference type="SAM" id="Phobius"/>
    </source>
</evidence>
<dbReference type="Proteomes" id="UP000034810">
    <property type="component" value="Unassembled WGS sequence"/>
</dbReference>
<keyword evidence="1" id="KW-0812">Transmembrane</keyword>
<keyword evidence="1" id="KW-0472">Membrane</keyword>
<comment type="caution">
    <text evidence="2">The sequence shown here is derived from an EMBL/GenBank/DDBJ whole genome shotgun (WGS) entry which is preliminary data.</text>
</comment>
<reference evidence="2 3" key="1">
    <citation type="journal article" date="2015" name="Nature">
        <title>rRNA introns, odd ribosomes, and small enigmatic genomes across a large radiation of phyla.</title>
        <authorList>
            <person name="Brown C.T."/>
            <person name="Hug L.A."/>
            <person name="Thomas B.C."/>
            <person name="Sharon I."/>
            <person name="Castelle C.J."/>
            <person name="Singh A."/>
            <person name="Wilkins M.J."/>
            <person name="Williams K.H."/>
            <person name="Banfield J.F."/>
        </authorList>
    </citation>
    <scope>NUCLEOTIDE SEQUENCE [LARGE SCALE GENOMIC DNA]</scope>
</reference>
<name>A0A0G1CB60_9BACT</name>
<dbReference type="EMBL" id="LCFA01000008">
    <property type="protein sequence ID" value="KKS82629.1"/>
    <property type="molecule type" value="Genomic_DNA"/>
</dbReference>
<proteinExistence type="predicted"/>
<organism evidence="2 3">
    <name type="scientific">Candidatus Wolfebacteria bacterium GW2011_GWC1_43_10</name>
    <dbReference type="NCBI Taxonomy" id="1619011"/>
    <lineage>
        <taxon>Bacteria</taxon>
        <taxon>Candidatus Wolfeibacteriota</taxon>
    </lineage>
</organism>
<keyword evidence="1" id="KW-1133">Transmembrane helix</keyword>
<dbReference type="AlphaFoldDB" id="A0A0G1CB60"/>
<gene>
    <name evidence="2" type="ORF">UV58_C0008G0016</name>
</gene>
<protein>
    <submittedName>
        <fullName evidence="2">Uncharacterized protein</fullName>
    </submittedName>
</protein>
<feature type="transmembrane region" description="Helical" evidence="1">
    <location>
        <begin position="12"/>
        <end position="31"/>
    </location>
</feature>
<accession>A0A0G1CB60</accession>
<evidence type="ECO:0000313" key="2">
    <source>
        <dbReference type="EMBL" id="KKS82629.1"/>
    </source>
</evidence>
<evidence type="ECO:0000313" key="3">
    <source>
        <dbReference type="Proteomes" id="UP000034810"/>
    </source>
</evidence>